<organism evidence="1 2">
    <name type="scientific">Butyricicoccus pullicaecorum</name>
    <dbReference type="NCBI Taxonomy" id="501571"/>
    <lineage>
        <taxon>Bacteria</taxon>
        <taxon>Bacillati</taxon>
        <taxon>Bacillota</taxon>
        <taxon>Clostridia</taxon>
        <taxon>Eubacteriales</taxon>
        <taxon>Butyricicoccaceae</taxon>
        <taxon>Butyricicoccus</taxon>
    </lineage>
</organism>
<dbReference type="InterPro" id="IPR016039">
    <property type="entry name" value="Thiolase-like"/>
</dbReference>
<sequence length="335" mass="35005">MAKRQGCRTVSFDRPVYVSAHAAIVGQKEGEGPLQGTFDMVSGDTHFGQKTWELAESRMQRIAIETATGKAGLNLSDLDFILAGDLLNQCIGSAMASVSSNIPFIGLYGACSTMAEGLAVGACLVDGGAARRLCAAASSHFCAAERQYRFPLAYGGQRTPTAQWTATAAGAAVLTHDRTPVRITHALFGQMVDLDVTDANNMGAAMAPAAYDTLTHLFEDTGTQPSDYDRILTGDLARVGSALLRDLFGRDGVDLGTTYDDCGVLLYDTEQDVHAGGSGCGCSAAVLCGDILDRMERGALHRVIFAGTGALMSPTSVQQGQGIAGICHAVILEGS</sequence>
<accession>A0A1Y4LCV6</accession>
<dbReference type="InterPro" id="IPR038369">
    <property type="entry name" value="SpoVAD_sf"/>
</dbReference>
<reference evidence="2" key="1">
    <citation type="submission" date="2017-04" db="EMBL/GenBank/DDBJ databases">
        <title>Function of individual gut microbiota members based on whole genome sequencing of pure cultures obtained from chicken caecum.</title>
        <authorList>
            <person name="Medvecky M."/>
            <person name="Cejkova D."/>
            <person name="Polansky O."/>
            <person name="Karasova D."/>
            <person name="Kubasova T."/>
            <person name="Cizek A."/>
            <person name="Rychlik I."/>
        </authorList>
    </citation>
    <scope>NUCLEOTIDE SEQUENCE [LARGE SCALE GENOMIC DNA]</scope>
    <source>
        <strain evidence="2">An180</strain>
    </source>
</reference>
<dbReference type="InterPro" id="IPR010894">
    <property type="entry name" value="SpoVAD"/>
</dbReference>
<dbReference type="PIRSF" id="PIRSF011570">
    <property type="entry name" value="SpoVAD"/>
    <property type="match status" value="1"/>
</dbReference>
<dbReference type="Proteomes" id="UP000195897">
    <property type="component" value="Unassembled WGS sequence"/>
</dbReference>
<comment type="caution">
    <text evidence="1">The sequence shown here is derived from an EMBL/GenBank/DDBJ whole genome shotgun (WGS) entry which is preliminary data.</text>
</comment>
<dbReference type="SUPFAM" id="SSF53901">
    <property type="entry name" value="Thiolase-like"/>
    <property type="match status" value="1"/>
</dbReference>
<dbReference type="EMBL" id="NFKK01000015">
    <property type="protein sequence ID" value="OUP51932.1"/>
    <property type="molecule type" value="Genomic_DNA"/>
</dbReference>
<name>A0A1Y4LCV6_9FIRM</name>
<dbReference type="Gene3D" id="3.40.47.40">
    <property type="entry name" value="Stage V sporulation protein AD"/>
    <property type="match status" value="1"/>
</dbReference>
<dbReference type="RefSeq" id="WP_087373910.1">
    <property type="nucleotide sequence ID" value="NZ_NFKK01000015.1"/>
</dbReference>
<evidence type="ECO:0000313" key="2">
    <source>
        <dbReference type="Proteomes" id="UP000195897"/>
    </source>
</evidence>
<dbReference type="NCBIfam" id="TIGR02845">
    <property type="entry name" value="spore_V_AD"/>
    <property type="match status" value="1"/>
</dbReference>
<protein>
    <submittedName>
        <fullName evidence="1">Stage V sporulation protein AD</fullName>
    </submittedName>
</protein>
<evidence type="ECO:0000313" key="1">
    <source>
        <dbReference type="EMBL" id="OUP51932.1"/>
    </source>
</evidence>
<dbReference type="AlphaFoldDB" id="A0A1Y4LCV6"/>
<dbReference type="Pfam" id="PF07451">
    <property type="entry name" value="SpoVAD"/>
    <property type="match status" value="1"/>
</dbReference>
<dbReference type="NCBIfam" id="NF006160">
    <property type="entry name" value="PRK08304.1"/>
    <property type="match status" value="1"/>
</dbReference>
<proteinExistence type="predicted"/>
<dbReference type="GO" id="GO:0016746">
    <property type="term" value="F:acyltransferase activity"/>
    <property type="evidence" value="ECO:0007669"/>
    <property type="project" value="InterPro"/>
</dbReference>
<gene>
    <name evidence="1" type="ORF">B5F17_11235</name>
</gene>